<feature type="compositionally biased region" description="Polar residues" evidence="1">
    <location>
        <begin position="24"/>
        <end position="33"/>
    </location>
</feature>
<evidence type="ECO:0000313" key="3">
    <source>
        <dbReference type="Proteomes" id="UP000233551"/>
    </source>
</evidence>
<dbReference type="Proteomes" id="UP000233551">
    <property type="component" value="Unassembled WGS sequence"/>
</dbReference>
<feature type="compositionally biased region" description="Pro residues" evidence="1">
    <location>
        <begin position="49"/>
        <end position="58"/>
    </location>
</feature>
<protein>
    <submittedName>
        <fullName evidence="2">Uncharacterized protein</fullName>
    </submittedName>
</protein>
<proteinExistence type="predicted"/>
<reference evidence="2 3" key="1">
    <citation type="submission" date="2017-11" db="EMBL/GenBank/DDBJ databases">
        <title>De-novo sequencing of pomegranate (Punica granatum L.) genome.</title>
        <authorList>
            <person name="Akparov Z."/>
            <person name="Amiraslanov A."/>
            <person name="Hajiyeva S."/>
            <person name="Abbasov M."/>
            <person name="Kaur K."/>
            <person name="Hamwieh A."/>
            <person name="Solovyev V."/>
            <person name="Salamov A."/>
            <person name="Braich B."/>
            <person name="Kosarev P."/>
            <person name="Mahmoud A."/>
            <person name="Hajiyev E."/>
            <person name="Babayeva S."/>
            <person name="Izzatullayeva V."/>
            <person name="Mammadov A."/>
            <person name="Mammadov A."/>
            <person name="Sharifova S."/>
            <person name="Ojaghi J."/>
            <person name="Eynullazada K."/>
            <person name="Bayramov B."/>
            <person name="Abdulazimova A."/>
            <person name="Shahmuradov I."/>
        </authorList>
    </citation>
    <scope>NUCLEOTIDE SEQUENCE [LARGE SCALE GENOMIC DNA]</scope>
    <source>
        <strain evidence="3">cv. AG2017</strain>
        <tissue evidence="2">Leaf</tissue>
    </source>
</reference>
<feature type="region of interest" description="Disordered" evidence="1">
    <location>
        <begin position="1"/>
        <end position="58"/>
    </location>
</feature>
<feature type="compositionally biased region" description="Basic and acidic residues" evidence="1">
    <location>
        <begin position="89"/>
        <end position="98"/>
    </location>
</feature>
<evidence type="ECO:0000256" key="1">
    <source>
        <dbReference type="SAM" id="MobiDB-lite"/>
    </source>
</evidence>
<sequence>MGLNWVGPVESEPSSTGWAEFNWMGQTSPTLAQKEQRPSPMQPSSAPSPLNPSSPLPLAPVRAAFCGGNDCATTYRDLCRLGLEGKLEGKLEEGRSRLPGETASQEIDSDSPATAIDDPCREACMQASRHGSTQHARSKLRLQ</sequence>
<evidence type="ECO:0000313" key="2">
    <source>
        <dbReference type="EMBL" id="PKI76061.1"/>
    </source>
</evidence>
<feature type="compositionally biased region" description="Low complexity" evidence="1">
    <location>
        <begin position="38"/>
        <end position="48"/>
    </location>
</feature>
<feature type="region of interest" description="Disordered" evidence="1">
    <location>
        <begin position="89"/>
        <end position="117"/>
    </location>
</feature>
<organism evidence="2 3">
    <name type="scientific">Punica granatum</name>
    <name type="common">Pomegranate</name>
    <dbReference type="NCBI Taxonomy" id="22663"/>
    <lineage>
        <taxon>Eukaryota</taxon>
        <taxon>Viridiplantae</taxon>
        <taxon>Streptophyta</taxon>
        <taxon>Embryophyta</taxon>
        <taxon>Tracheophyta</taxon>
        <taxon>Spermatophyta</taxon>
        <taxon>Magnoliopsida</taxon>
        <taxon>eudicotyledons</taxon>
        <taxon>Gunneridae</taxon>
        <taxon>Pentapetalae</taxon>
        <taxon>rosids</taxon>
        <taxon>malvids</taxon>
        <taxon>Myrtales</taxon>
        <taxon>Lythraceae</taxon>
        <taxon>Punica</taxon>
    </lineage>
</organism>
<name>A0A2I0L5R4_PUNGR</name>
<accession>A0A2I0L5R4</accession>
<gene>
    <name evidence="2" type="ORF">CRG98_003533</name>
</gene>
<comment type="caution">
    <text evidence="2">The sequence shown here is derived from an EMBL/GenBank/DDBJ whole genome shotgun (WGS) entry which is preliminary data.</text>
</comment>
<dbReference type="AlphaFoldDB" id="A0A2I0L5R4"/>
<dbReference type="EMBL" id="PGOL01000131">
    <property type="protein sequence ID" value="PKI76061.1"/>
    <property type="molecule type" value="Genomic_DNA"/>
</dbReference>
<keyword evidence="3" id="KW-1185">Reference proteome</keyword>